<feature type="non-terminal residue" evidence="4">
    <location>
        <position position="168"/>
    </location>
</feature>
<dbReference type="PANTHER" id="PTHR13865">
    <property type="entry name" value="TIGHT JUNCTION PROTEIN"/>
    <property type="match status" value="1"/>
</dbReference>
<dbReference type="InterPro" id="IPR036028">
    <property type="entry name" value="SH3-like_dom_sf"/>
</dbReference>
<feature type="non-terminal residue" evidence="4">
    <location>
        <position position="1"/>
    </location>
</feature>
<feature type="region of interest" description="Disordered" evidence="2">
    <location>
        <begin position="68"/>
        <end position="92"/>
    </location>
</feature>
<gene>
    <name evidence="4" type="ORF">J437_LFUL007565</name>
</gene>
<dbReference type="InterPro" id="IPR001452">
    <property type="entry name" value="SH3_domain"/>
</dbReference>
<dbReference type="CDD" id="cd11859">
    <property type="entry name" value="SH3_ZO"/>
    <property type="match status" value="1"/>
</dbReference>
<evidence type="ECO:0000259" key="3">
    <source>
        <dbReference type="Pfam" id="PF07653"/>
    </source>
</evidence>
<dbReference type="GO" id="GO:0050839">
    <property type="term" value="F:cell adhesion molecule binding"/>
    <property type="evidence" value="ECO:0007669"/>
    <property type="project" value="TreeGrafter"/>
</dbReference>
<sequence length="168" mass="18644">THFNYDNPNKGELCFRKGDVFHVVDTLHNGVVGAWQVYRIGRNNQEVQKGTIPNKSRAEELATAQFNAAKKDGGGGTSSANEGGGGRVGFFRRRRGSHRRSKSLGRDHWDDVVFGESYSSTSLASKFPAYERVSLRHPGFVRPVVLFGPLADVARDKMLADFPDRFTT</sequence>
<reference evidence="4" key="1">
    <citation type="submission" date="2013-04" db="EMBL/GenBank/DDBJ databases">
        <authorList>
            <person name="Qu J."/>
            <person name="Murali S.C."/>
            <person name="Bandaranaike D."/>
            <person name="Bellair M."/>
            <person name="Blankenburg K."/>
            <person name="Chao H."/>
            <person name="Dinh H."/>
            <person name="Doddapaneni H."/>
            <person name="Downs B."/>
            <person name="Dugan-Rocha S."/>
            <person name="Elkadiri S."/>
            <person name="Gnanaolivu R.D."/>
            <person name="Hernandez B."/>
            <person name="Javaid M."/>
            <person name="Jayaseelan J.C."/>
            <person name="Lee S."/>
            <person name="Li M."/>
            <person name="Ming W."/>
            <person name="Munidasa M."/>
            <person name="Muniz J."/>
            <person name="Nguyen L."/>
            <person name="Ongeri F."/>
            <person name="Osuji N."/>
            <person name="Pu L.-L."/>
            <person name="Puazo M."/>
            <person name="Qu C."/>
            <person name="Quiroz J."/>
            <person name="Raj R."/>
            <person name="Weissenberger G."/>
            <person name="Xin Y."/>
            <person name="Zou X."/>
            <person name="Han Y."/>
            <person name="Richards S."/>
            <person name="Worley K."/>
            <person name="Muzny D."/>
            <person name="Gibbs R."/>
        </authorList>
    </citation>
    <scope>NUCLEOTIDE SEQUENCE</scope>
    <source>
        <strain evidence="4">Sampled in the wild</strain>
    </source>
</reference>
<dbReference type="OrthoDB" id="418634at2759"/>
<dbReference type="Pfam" id="PF07653">
    <property type="entry name" value="SH3_2"/>
    <property type="match status" value="1"/>
</dbReference>
<dbReference type="AlphaFoldDB" id="A0A8K0P0J8"/>
<feature type="domain" description="SH3" evidence="3">
    <location>
        <begin position="1"/>
        <end position="59"/>
    </location>
</feature>
<accession>A0A8K0P0J8</accession>
<dbReference type="GO" id="GO:0005923">
    <property type="term" value="C:bicellular tight junction"/>
    <property type="evidence" value="ECO:0007669"/>
    <property type="project" value="TreeGrafter"/>
</dbReference>
<dbReference type="EMBL" id="KZ308407">
    <property type="protein sequence ID" value="KAG8229011.1"/>
    <property type="molecule type" value="Genomic_DNA"/>
</dbReference>
<reference evidence="4" key="2">
    <citation type="submission" date="2017-10" db="EMBL/GenBank/DDBJ databases">
        <title>Ladona fulva Genome sequencing and assembly.</title>
        <authorList>
            <person name="Murali S."/>
            <person name="Richards S."/>
            <person name="Bandaranaike D."/>
            <person name="Bellair M."/>
            <person name="Blankenburg K."/>
            <person name="Chao H."/>
            <person name="Dinh H."/>
            <person name="Doddapaneni H."/>
            <person name="Dugan-Rocha S."/>
            <person name="Elkadiri S."/>
            <person name="Gnanaolivu R."/>
            <person name="Hernandez B."/>
            <person name="Skinner E."/>
            <person name="Javaid M."/>
            <person name="Lee S."/>
            <person name="Li M."/>
            <person name="Ming W."/>
            <person name="Munidasa M."/>
            <person name="Muniz J."/>
            <person name="Nguyen L."/>
            <person name="Hughes D."/>
            <person name="Osuji N."/>
            <person name="Pu L.-L."/>
            <person name="Puazo M."/>
            <person name="Qu C."/>
            <person name="Quiroz J."/>
            <person name="Raj R."/>
            <person name="Weissenberger G."/>
            <person name="Xin Y."/>
            <person name="Zou X."/>
            <person name="Han Y."/>
            <person name="Worley K."/>
            <person name="Muzny D."/>
            <person name="Gibbs R."/>
        </authorList>
    </citation>
    <scope>NUCLEOTIDE SEQUENCE</scope>
    <source>
        <strain evidence="4">Sampled in the wild</strain>
    </source>
</reference>
<keyword evidence="1" id="KW-0728">SH3 domain</keyword>
<protein>
    <recommendedName>
        <fullName evidence="3">SH3 domain-containing protein</fullName>
    </recommendedName>
</protein>
<dbReference type="GO" id="GO:0005886">
    <property type="term" value="C:plasma membrane"/>
    <property type="evidence" value="ECO:0007669"/>
    <property type="project" value="TreeGrafter"/>
</dbReference>
<dbReference type="InterPro" id="IPR027417">
    <property type="entry name" value="P-loop_NTPase"/>
</dbReference>
<dbReference type="Gene3D" id="3.40.50.300">
    <property type="entry name" value="P-loop containing nucleotide triphosphate hydrolases"/>
    <property type="match status" value="1"/>
</dbReference>
<evidence type="ECO:0000313" key="5">
    <source>
        <dbReference type="Proteomes" id="UP000792457"/>
    </source>
</evidence>
<dbReference type="Proteomes" id="UP000792457">
    <property type="component" value="Unassembled WGS sequence"/>
</dbReference>
<evidence type="ECO:0000256" key="2">
    <source>
        <dbReference type="SAM" id="MobiDB-lite"/>
    </source>
</evidence>
<comment type="caution">
    <text evidence="4">The sequence shown here is derived from an EMBL/GenBank/DDBJ whole genome shotgun (WGS) entry which is preliminary data.</text>
</comment>
<organism evidence="4 5">
    <name type="scientific">Ladona fulva</name>
    <name type="common">Scarce chaser dragonfly</name>
    <name type="synonym">Libellula fulva</name>
    <dbReference type="NCBI Taxonomy" id="123851"/>
    <lineage>
        <taxon>Eukaryota</taxon>
        <taxon>Metazoa</taxon>
        <taxon>Ecdysozoa</taxon>
        <taxon>Arthropoda</taxon>
        <taxon>Hexapoda</taxon>
        <taxon>Insecta</taxon>
        <taxon>Pterygota</taxon>
        <taxon>Palaeoptera</taxon>
        <taxon>Odonata</taxon>
        <taxon>Epiprocta</taxon>
        <taxon>Anisoptera</taxon>
        <taxon>Libelluloidea</taxon>
        <taxon>Libellulidae</taxon>
        <taxon>Ladona</taxon>
    </lineage>
</organism>
<dbReference type="GO" id="GO:0098609">
    <property type="term" value="P:cell-cell adhesion"/>
    <property type="evidence" value="ECO:0007669"/>
    <property type="project" value="TreeGrafter"/>
</dbReference>
<keyword evidence="5" id="KW-1185">Reference proteome</keyword>
<name>A0A8K0P0J8_LADFU</name>
<evidence type="ECO:0000256" key="1">
    <source>
        <dbReference type="ARBA" id="ARBA00022443"/>
    </source>
</evidence>
<dbReference type="SUPFAM" id="SSF50044">
    <property type="entry name" value="SH3-domain"/>
    <property type="match status" value="1"/>
</dbReference>
<dbReference type="GO" id="GO:0150105">
    <property type="term" value="P:protein localization to cell-cell junction"/>
    <property type="evidence" value="ECO:0007669"/>
    <property type="project" value="TreeGrafter"/>
</dbReference>
<dbReference type="PANTHER" id="PTHR13865:SF28">
    <property type="entry name" value="POLYCHAETOID, ISOFORM O"/>
    <property type="match status" value="1"/>
</dbReference>
<proteinExistence type="predicted"/>
<feature type="compositionally biased region" description="Gly residues" evidence="2">
    <location>
        <begin position="74"/>
        <end position="88"/>
    </location>
</feature>
<dbReference type="GO" id="GO:0045216">
    <property type="term" value="P:cell-cell junction organization"/>
    <property type="evidence" value="ECO:0007669"/>
    <property type="project" value="TreeGrafter"/>
</dbReference>
<dbReference type="Gene3D" id="2.30.30.40">
    <property type="entry name" value="SH3 Domains"/>
    <property type="match status" value="1"/>
</dbReference>
<evidence type="ECO:0000313" key="4">
    <source>
        <dbReference type="EMBL" id="KAG8229011.1"/>
    </source>
</evidence>